<feature type="compositionally biased region" description="Low complexity" evidence="7">
    <location>
        <begin position="33"/>
        <end position="44"/>
    </location>
</feature>
<keyword evidence="6" id="KW-0206">Cytoskeleton</keyword>
<organism evidence="8 9">
    <name type="scientific">Exaiptasia diaphana</name>
    <name type="common">Tropical sea anemone</name>
    <name type="synonym">Aiptasia pulchella</name>
    <dbReference type="NCBI Taxonomy" id="2652724"/>
    <lineage>
        <taxon>Eukaryota</taxon>
        <taxon>Metazoa</taxon>
        <taxon>Cnidaria</taxon>
        <taxon>Anthozoa</taxon>
        <taxon>Hexacorallia</taxon>
        <taxon>Actiniaria</taxon>
        <taxon>Aiptasiidae</taxon>
        <taxon>Exaiptasia</taxon>
    </lineage>
</organism>
<keyword evidence="9" id="KW-1185">Reference proteome</keyword>
<dbReference type="AlphaFoldDB" id="A0A913WQ50"/>
<evidence type="ECO:0000256" key="5">
    <source>
        <dbReference type="ARBA" id="ARBA00022737"/>
    </source>
</evidence>
<dbReference type="EnsemblMetazoa" id="XM_021036741.2">
    <property type="protein sequence ID" value="XP_020892400.2"/>
    <property type="gene ID" value="LOC110231695"/>
</dbReference>
<dbReference type="FunFam" id="2.130.10.10:FF:000026">
    <property type="entry name" value="cytoplasmic dynein 1 intermediate chain 2 isoform X2"/>
    <property type="match status" value="1"/>
</dbReference>
<dbReference type="PANTHER" id="PTHR12442">
    <property type="entry name" value="DYNEIN INTERMEDIATE CHAIN"/>
    <property type="match status" value="1"/>
</dbReference>
<dbReference type="InterPro" id="IPR025956">
    <property type="entry name" value="DYNC1I1/DYNC1I2"/>
</dbReference>
<name>A0A913WQ50_EXADI</name>
<evidence type="ECO:0000256" key="1">
    <source>
        <dbReference type="ARBA" id="ARBA00004245"/>
    </source>
</evidence>
<feature type="region of interest" description="Disordered" evidence="7">
    <location>
        <begin position="1"/>
        <end position="54"/>
    </location>
</feature>
<dbReference type="InterPro" id="IPR050687">
    <property type="entry name" value="Dynein_IC"/>
</dbReference>
<dbReference type="KEGG" id="epa:110231695"/>
<dbReference type="GO" id="GO:0005868">
    <property type="term" value="C:cytoplasmic dynein complex"/>
    <property type="evidence" value="ECO:0007669"/>
    <property type="project" value="InterPro"/>
</dbReference>
<feature type="compositionally biased region" description="Basic and acidic residues" evidence="7">
    <location>
        <begin position="45"/>
        <end position="54"/>
    </location>
</feature>
<evidence type="ECO:0000313" key="8">
    <source>
        <dbReference type="EnsemblMetazoa" id="XP_020892400.2"/>
    </source>
</evidence>
<comment type="similarity">
    <text evidence="2">Belongs to the dynein intermediate chain family.</text>
</comment>
<dbReference type="GeneID" id="110231695"/>
<dbReference type="GO" id="GO:0045504">
    <property type="term" value="F:dynein heavy chain binding"/>
    <property type="evidence" value="ECO:0007669"/>
    <property type="project" value="TreeGrafter"/>
</dbReference>
<dbReference type="Gene3D" id="2.130.10.10">
    <property type="entry name" value="YVTN repeat-like/Quinoprotein amine dehydrogenase"/>
    <property type="match status" value="1"/>
</dbReference>
<sequence length="434" mass="48703">MSDRKAELERKRKRLEEIRRARNEKKKNEQESARQTATSASTESATERKQRETDELLKGILPDDVIDGSAVTVALQKPATTKAEGSPVKAPMTQIIQKKAPVLVVSQTAQTNIPPKEPVLYSKETQTPVLTNQKDDDDEDEDIKKLKKPEIIAAPEPEVREEHKEEEPVIELSDDQKEQILNSQEFGKFFDKATRLMERALCEDIDIFMDYSGAEAEDQDKGAEASSQLTMSRDFYDERWSKHRTVTCMDWSTQYPELLVASYNNNEDLPHEPDGVALIWNLKFSKTTPEYVFHCQSAVMSATFAKFHPNLIVGGTYSGQIVLWDNRSSKRTPVQRTPLSATAHTHPVYCVNVVGTQNAHNLISVSTDGKMCSWSLDMLSQPQDNMELQYKQSKAVAVTCMSFMAGDVNNFVVGSEEGSVYTACRHGSKAGISD</sequence>
<evidence type="ECO:0000256" key="3">
    <source>
        <dbReference type="ARBA" id="ARBA00022490"/>
    </source>
</evidence>
<evidence type="ECO:0000256" key="4">
    <source>
        <dbReference type="ARBA" id="ARBA00022574"/>
    </source>
</evidence>
<proteinExistence type="inferred from homology"/>
<evidence type="ECO:0000256" key="2">
    <source>
        <dbReference type="ARBA" id="ARBA00011059"/>
    </source>
</evidence>
<protein>
    <submittedName>
        <fullName evidence="8">Uncharacterized protein</fullName>
    </submittedName>
</protein>
<dbReference type="OrthoDB" id="4189at2759"/>
<keyword evidence="4" id="KW-0853">WD repeat</keyword>
<dbReference type="Pfam" id="PF11540">
    <property type="entry name" value="Dynein_IC2"/>
    <property type="match status" value="1"/>
</dbReference>
<dbReference type="OMA" id="NNEDAPX"/>
<dbReference type="SUPFAM" id="SSF50978">
    <property type="entry name" value="WD40 repeat-like"/>
    <property type="match status" value="1"/>
</dbReference>
<dbReference type="GO" id="GO:0010970">
    <property type="term" value="P:transport along microtubule"/>
    <property type="evidence" value="ECO:0007669"/>
    <property type="project" value="TreeGrafter"/>
</dbReference>
<evidence type="ECO:0000256" key="6">
    <source>
        <dbReference type="ARBA" id="ARBA00023212"/>
    </source>
</evidence>
<dbReference type="SMART" id="SM00320">
    <property type="entry name" value="WD40"/>
    <property type="match status" value="2"/>
</dbReference>
<dbReference type="Proteomes" id="UP000887567">
    <property type="component" value="Unplaced"/>
</dbReference>
<comment type="subcellular location">
    <subcellularLocation>
        <location evidence="1">Cytoplasm</location>
        <location evidence="1">Cytoskeleton</location>
    </subcellularLocation>
</comment>
<dbReference type="InterPro" id="IPR036322">
    <property type="entry name" value="WD40_repeat_dom_sf"/>
</dbReference>
<keyword evidence="5" id="KW-0677">Repeat</keyword>
<dbReference type="PANTHER" id="PTHR12442:SF22">
    <property type="entry name" value="CYTOPLASMIC DYNEIN 1 INTERMEDIATE CHAIN-RELATED"/>
    <property type="match status" value="1"/>
</dbReference>
<accession>A0A913WQ50</accession>
<dbReference type="InterPro" id="IPR001680">
    <property type="entry name" value="WD40_rpt"/>
</dbReference>
<evidence type="ECO:0000256" key="7">
    <source>
        <dbReference type="SAM" id="MobiDB-lite"/>
    </source>
</evidence>
<dbReference type="GO" id="GO:0045503">
    <property type="term" value="F:dynein light chain binding"/>
    <property type="evidence" value="ECO:0007669"/>
    <property type="project" value="TreeGrafter"/>
</dbReference>
<dbReference type="InterPro" id="IPR015943">
    <property type="entry name" value="WD40/YVTN_repeat-like_dom_sf"/>
</dbReference>
<feature type="compositionally biased region" description="Basic and acidic residues" evidence="7">
    <location>
        <begin position="1"/>
        <end position="32"/>
    </location>
</feature>
<reference evidence="8" key="1">
    <citation type="submission" date="2022-11" db="UniProtKB">
        <authorList>
            <consortium name="EnsemblMetazoa"/>
        </authorList>
    </citation>
    <scope>IDENTIFICATION</scope>
</reference>
<keyword evidence="3" id="KW-0963">Cytoplasm</keyword>
<evidence type="ECO:0000313" key="9">
    <source>
        <dbReference type="Proteomes" id="UP000887567"/>
    </source>
</evidence>
<dbReference type="RefSeq" id="XP_020892400.2">
    <property type="nucleotide sequence ID" value="XM_021036741.2"/>
</dbReference>